<protein>
    <submittedName>
        <fullName evidence="3">Uncharacterized protein</fullName>
    </submittedName>
</protein>
<evidence type="ECO:0000313" key="3">
    <source>
        <dbReference type="EMBL" id="OBZ90039.1"/>
    </source>
</evidence>
<proteinExistence type="predicted"/>
<accession>A0A1C7NME4</accession>
<evidence type="ECO:0000256" key="2">
    <source>
        <dbReference type="SAM" id="MobiDB-lite"/>
    </source>
</evidence>
<feature type="compositionally biased region" description="Low complexity" evidence="2">
    <location>
        <begin position="1"/>
        <end position="14"/>
    </location>
</feature>
<feature type="coiled-coil region" evidence="1">
    <location>
        <begin position="105"/>
        <end position="155"/>
    </location>
</feature>
<name>A0A1C7NME4_9FUNG</name>
<comment type="caution">
    <text evidence="3">The sequence shown here is derived from an EMBL/GenBank/DDBJ whole genome shotgun (WGS) entry which is preliminary data.</text>
</comment>
<dbReference type="OrthoDB" id="2280717at2759"/>
<evidence type="ECO:0000313" key="4">
    <source>
        <dbReference type="Proteomes" id="UP000093000"/>
    </source>
</evidence>
<dbReference type="AlphaFoldDB" id="A0A1C7NME4"/>
<dbReference type="InParanoid" id="A0A1C7NME4"/>
<feature type="region of interest" description="Disordered" evidence="2">
    <location>
        <begin position="1"/>
        <end position="49"/>
    </location>
</feature>
<gene>
    <name evidence="3" type="ORF">A0J61_01911</name>
</gene>
<dbReference type="Proteomes" id="UP000093000">
    <property type="component" value="Unassembled WGS sequence"/>
</dbReference>
<reference evidence="3 4" key="1">
    <citation type="submission" date="2016-03" db="EMBL/GenBank/DDBJ databases">
        <title>Choanephora cucurbitarum.</title>
        <authorList>
            <person name="Min B."/>
            <person name="Park H."/>
            <person name="Park J.-H."/>
            <person name="Shin H.-D."/>
            <person name="Choi I.-G."/>
        </authorList>
    </citation>
    <scope>NUCLEOTIDE SEQUENCE [LARGE SCALE GENOMIC DNA]</scope>
    <source>
        <strain evidence="3 4">KUS-F28377</strain>
    </source>
</reference>
<organism evidence="3 4">
    <name type="scientific">Choanephora cucurbitarum</name>
    <dbReference type="NCBI Taxonomy" id="101091"/>
    <lineage>
        <taxon>Eukaryota</taxon>
        <taxon>Fungi</taxon>
        <taxon>Fungi incertae sedis</taxon>
        <taxon>Mucoromycota</taxon>
        <taxon>Mucoromycotina</taxon>
        <taxon>Mucoromycetes</taxon>
        <taxon>Mucorales</taxon>
        <taxon>Mucorineae</taxon>
        <taxon>Choanephoraceae</taxon>
        <taxon>Choanephoroideae</taxon>
        <taxon>Choanephora</taxon>
    </lineage>
</organism>
<evidence type="ECO:0000256" key="1">
    <source>
        <dbReference type="SAM" id="Coils"/>
    </source>
</evidence>
<keyword evidence="1" id="KW-0175">Coiled coil</keyword>
<keyword evidence="4" id="KW-1185">Reference proteome</keyword>
<sequence>MLMSSSNSVSSSDSSEPKEIKNSILLSRIPASPRLHQRQTPLTPPRPIASTSLDHLWSKQEKLETLESRLFALEDSERRFEHRLQLLEQPEEKDDDYMQLYITLLDQYNTLKADYKQKEKGYQQQIDQLTASLELERSKRKEEKEEAEEEAYYREEDGYLMFDSTSISGEITHYRVKIPDIHPSPHFQSVVHFQSPHLHMTLSKGLNPNAPEWKRK</sequence>
<dbReference type="EMBL" id="LUGH01000066">
    <property type="protein sequence ID" value="OBZ90039.1"/>
    <property type="molecule type" value="Genomic_DNA"/>
</dbReference>